<reference evidence="4" key="1">
    <citation type="submission" date="2021-01" db="EMBL/GenBank/DDBJ databases">
        <title>A chromosome-scale assembly of European eel, Anguilla anguilla.</title>
        <authorList>
            <person name="Henkel C."/>
            <person name="Jong-Raadsen S.A."/>
            <person name="Dufour S."/>
            <person name="Weltzien F.-A."/>
            <person name="Palstra A.P."/>
            <person name="Pelster B."/>
            <person name="Spaink H.P."/>
            <person name="Van Den Thillart G.E."/>
            <person name="Jansen H."/>
            <person name="Zahm M."/>
            <person name="Klopp C."/>
            <person name="Cedric C."/>
            <person name="Louis A."/>
            <person name="Berthelot C."/>
            <person name="Parey E."/>
            <person name="Roest Crollius H."/>
            <person name="Montfort J."/>
            <person name="Robinson-Rechavi M."/>
            <person name="Bucao C."/>
            <person name="Bouchez O."/>
            <person name="Gislard M."/>
            <person name="Lluch J."/>
            <person name="Milhes M."/>
            <person name="Lampietro C."/>
            <person name="Lopez Roques C."/>
            <person name="Donnadieu C."/>
            <person name="Braasch I."/>
            <person name="Desvignes T."/>
            <person name="Postlethwait J."/>
            <person name="Bobe J."/>
            <person name="Guiguen Y."/>
            <person name="Dirks R."/>
        </authorList>
    </citation>
    <scope>NUCLEOTIDE SEQUENCE</scope>
    <source>
        <strain evidence="4">Tag_6206</strain>
        <tissue evidence="4">Liver</tissue>
    </source>
</reference>
<dbReference type="PANTHER" id="PTHR16046">
    <property type="entry name" value="SMC5-SMC6 COMPLEX LOCALIZATION FACTOR 2"/>
    <property type="match status" value="1"/>
</dbReference>
<feature type="compositionally biased region" description="Low complexity" evidence="2">
    <location>
        <begin position="225"/>
        <end position="239"/>
    </location>
</feature>
<comment type="caution">
    <text evidence="4">The sequence shown here is derived from an EMBL/GenBank/DDBJ whole genome shotgun (WGS) entry which is preliminary data.</text>
</comment>
<evidence type="ECO:0000313" key="4">
    <source>
        <dbReference type="EMBL" id="KAG5831102.1"/>
    </source>
</evidence>
<dbReference type="Pfam" id="PF14816">
    <property type="entry name" value="CANIN"/>
    <property type="match status" value="1"/>
</dbReference>
<accession>A0A9D3RKG6</accession>
<feature type="region of interest" description="Disordered" evidence="2">
    <location>
        <begin position="878"/>
        <end position="907"/>
    </location>
</feature>
<evidence type="ECO:0000256" key="1">
    <source>
        <dbReference type="ARBA" id="ARBA00010311"/>
    </source>
</evidence>
<organism evidence="4 5">
    <name type="scientific">Anguilla anguilla</name>
    <name type="common">European freshwater eel</name>
    <name type="synonym">Muraena anguilla</name>
    <dbReference type="NCBI Taxonomy" id="7936"/>
    <lineage>
        <taxon>Eukaryota</taxon>
        <taxon>Metazoa</taxon>
        <taxon>Chordata</taxon>
        <taxon>Craniata</taxon>
        <taxon>Vertebrata</taxon>
        <taxon>Euteleostomi</taxon>
        <taxon>Actinopterygii</taxon>
        <taxon>Neopterygii</taxon>
        <taxon>Teleostei</taxon>
        <taxon>Anguilliformes</taxon>
        <taxon>Anguillidae</taxon>
        <taxon>Anguilla</taxon>
    </lineage>
</organism>
<evidence type="ECO:0000313" key="5">
    <source>
        <dbReference type="Proteomes" id="UP001044222"/>
    </source>
</evidence>
<dbReference type="PANTHER" id="PTHR16046:SF9">
    <property type="entry name" value="SMC5-SMC6 COMPLEX LOCALIZATION FACTOR PROTEIN 2"/>
    <property type="match status" value="1"/>
</dbReference>
<dbReference type="AlphaFoldDB" id="A0A9D3RKG6"/>
<evidence type="ECO:0000256" key="2">
    <source>
        <dbReference type="SAM" id="MobiDB-lite"/>
    </source>
</evidence>
<sequence length="907" mass="100185">MPCITVNGIIPGDLETDAKCTTPSTCHKTSVKTGNLQKLLNPLPKQVLPLKTPELEPKAKSLTSSPSSRSQAIGETWDSASVCSPHAAKLRVPTPHPSIKIGKDTCLVPFRIGHSRSSQGVSRLEKDSQRSGILQTNGCSKSKERSSHPVTTPAGGSSMVSARACAKRKGEHVVDGGRDLKRPRFQDLRLSVTTKGCEPALDHSQKPNNKARLQPQEVAAPARSPPRSWTPATATSPTAIERTEQPHTSTSPRVGAASGTGDDGADASPLAGSHSHELPDSPAKGSAENSGFLDGPERGSDEDWDLSGPELDLGPSVGGNSSTDSTDSEGEPLLSLQEILDRSTRPPATPEKGAFAEPHTPVHKLPPLADKSRPVNYRNTLEQMLKEKEENQRSKDTELKLLMSCEENLLKLEEDSPSDGTAEEGISPEHRAILKRFSLVSNGIPDVHPGEEVFTLSNFGRFFTQQSLDLRSCAVTPQTTAQKILLQASPDELLFLISTGMLLKAYRSSPCQPAVTGWLFQMMSVHLDRKTSTQILRSMKDIALIAADQITVNKSRKFEVWTPSIQDVVLIFLNMGVPFATLFPLEALQPPFSEADILQSSNCSEDGSSEKQEPRSFPEHCFENVIKYLALCMALCPRAYGDGELLLLLTMVCRASLETRLQLLPMEDTCWLLHHLLNNTRDWDSQLPQICVALTDLTENHHNLRRLVQLLPDHKRGKQLRKHLSLSIISKLLNRRCTYKPVATEFQLSALQQYLPRMRPSSLLSALFSVKTTEDQGEEDCSVSLDQQAYYLCYSLLALTNEATNFDTFPSDQKDQLDLLSAELEKYIKCDIREGEKWLYRSKVKDFVARIYTRWQILLHKSRPMQGKLHHFWQPLPEDTLSSSQESQQPQSESVTSTPEPQTGGIS</sequence>
<gene>
    <name evidence="4" type="ORF">ANANG_G00300290</name>
</gene>
<feature type="compositionally biased region" description="Polar residues" evidence="2">
    <location>
        <begin position="148"/>
        <end position="160"/>
    </location>
</feature>
<dbReference type="InterPro" id="IPR026161">
    <property type="entry name" value="FAM178"/>
</dbReference>
<dbReference type="InterPro" id="IPR044276">
    <property type="entry name" value="CANIN_dom"/>
</dbReference>
<keyword evidence="5" id="KW-1185">Reference proteome</keyword>
<name>A0A9D3RKG6_ANGAN</name>
<feature type="domain" description="Coiled-coil SMC6 And NSE5 INteracting (CANIN)" evidence="3">
    <location>
        <begin position="372"/>
        <end position="738"/>
    </location>
</feature>
<feature type="region of interest" description="Disordered" evidence="2">
    <location>
        <begin position="196"/>
        <end position="375"/>
    </location>
</feature>
<dbReference type="EMBL" id="JAFIRN010000018">
    <property type="protein sequence ID" value="KAG5831102.1"/>
    <property type="molecule type" value="Genomic_DNA"/>
</dbReference>
<feature type="region of interest" description="Disordered" evidence="2">
    <location>
        <begin position="117"/>
        <end position="160"/>
    </location>
</feature>
<proteinExistence type="inferred from homology"/>
<feature type="compositionally biased region" description="Polar residues" evidence="2">
    <location>
        <begin position="61"/>
        <end position="73"/>
    </location>
</feature>
<dbReference type="Proteomes" id="UP001044222">
    <property type="component" value="Chromosome 18"/>
</dbReference>
<feature type="compositionally biased region" description="Low complexity" evidence="2">
    <location>
        <begin position="882"/>
        <end position="899"/>
    </location>
</feature>
<evidence type="ECO:0000259" key="3">
    <source>
        <dbReference type="Pfam" id="PF14816"/>
    </source>
</evidence>
<feature type="compositionally biased region" description="Polar residues" evidence="2">
    <location>
        <begin position="130"/>
        <end position="140"/>
    </location>
</feature>
<feature type="region of interest" description="Disordered" evidence="2">
    <location>
        <begin position="52"/>
        <end position="73"/>
    </location>
</feature>
<protein>
    <recommendedName>
        <fullName evidence="3">Coiled-coil SMC6 And NSE5 INteracting (CANIN) domain-containing protein</fullName>
    </recommendedName>
</protein>
<comment type="similarity">
    <text evidence="1">Belongs to the FAM178 family.</text>
</comment>